<dbReference type="AlphaFoldDB" id="A0A0G1Y194"/>
<dbReference type="EMBL" id="LCRM01000001">
    <property type="protein sequence ID" value="KKW37193.1"/>
    <property type="molecule type" value="Genomic_DNA"/>
</dbReference>
<feature type="region of interest" description="Disordered" evidence="1">
    <location>
        <begin position="465"/>
        <end position="486"/>
    </location>
</feature>
<evidence type="ECO:0000313" key="3">
    <source>
        <dbReference type="Proteomes" id="UP000034290"/>
    </source>
</evidence>
<proteinExistence type="predicted"/>
<accession>A0A0G1Y194</accession>
<comment type="caution">
    <text evidence="2">The sequence shown here is derived from an EMBL/GenBank/DDBJ whole genome shotgun (WGS) entry which is preliminary data.</text>
</comment>
<sequence length="563" mass="59981">MPAGKGPRRVSDVAREPRAKAQAVRWNSGGRASRGEWSALPVPAGAEERRELSINSGRRGRCRGWGLTNSDGVDPRPFGLELVEDLADGLARVALEEPADGSGVEAPELEAVLRVGEGGDQSGLLVKAQVALAPHVGSRLPGPQPPRAQHPLAGVEVVLVRPVLEEVELSPRARVGPRHGRSLLAKRLVHDAQAGGDELPVDLPGGDLGLLLAGPRRCRQFLLLLREPRASLLLGLRPVQLLLPEGSLVGVATVVRLLVALGEEVVAHERVHDQPEEVVGGGLAVAEGEEDAVVPGRRASPDLDEEGADVLVGLVREPLDQLEEVDEPLVLDEVLLEVAVRREEEGEALGLGSEGGSTPVLERMVGRALDLLLEVFRRDTALPDRDQVEPVVSEDRRAIDDRRVVGARVGDVGGDVVDRRRGAPLRTDLGEGRLDLADAVAEATSTVVAELPHGRLAEHLLPHLPPIGGGDAGAETPPRGGEDGGRGEDIVLGIVLHGALLVGEASAWRTARGREDVWSARGKSCMRPPSSGKNEVRNVQENRLFVNRSLCYTLLTYGCDYWA</sequence>
<gene>
    <name evidence="2" type="ORF">UY81_C0001G0009</name>
</gene>
<dbReference type="Proteomes" id="UP000034290">
    <property type="component" value="Unassembled WGS sequence"/>
</dbReference>
<feature type="region of interest" description="Disordered" evidence="1">
    <location>
        <begin position="1"/>
        <end position="52"/>
    </location>
</feature>
<protein>
    <submittedName>
        <fullName evidence="2">Uncharacterized protein</fullName>
    </submittedName>
</protein>
<organism evidence="2 3">
    <name type="scientific">Candidatus Giovannonibacteria bacterium GW2011_GWA2_53_7</name>
    <dbReference type="NCBI Taxonomy" id="1618650"/>
    <lineage>
        <taxon>Bacteria</taxon>
        <taxon>Candidatus Giovannoniibacteriota</taxon>
    </lineage>
</organism>
<evidence type="ECO:0000256" key="1">
    <source>
        <dbReference type="SAM" id="MobiDB-lite"/>
    </source>
</evidence>
<evidence type="ECO:0000313" key="2">
    <source>
        <dbReference type="EMBL" id="KKW37193.1"/>
    </source>
</evidence>
<name>A0A0G1Y194_9BACT</name>
<reference evidence="2 3" key="1">
    <citation type="journal article" date="2015" name="Nature">
        <title>rRNA introns, odd ribosomes, and small enigmatic genomes across a large radiation of phyla.</title>
        <authorList>
            <person name="Brown C.T."/>
            <person name="Hug L.A."/>
            <person name="Thomas B.C."/>
            <person name="Sharon I."/>
            <person name="Castelle C.J."/>
            <person name="Singh A."/>
            <person name="Wilkins M.J."/>
            <person name="Williams K.H."/>
            <person name="Banfield J.F."/>
        </authorList>
    </citation>
    <scope>NUCLEOTIDE SEQUENCE [LARGE SCALE GENOMIC DNA]</scope>
</reference>
<feature type="compositionally biased region" description="Basic and acidic residues" evidence="1">
    <location>
        <begin position="9"/>
        <end position="19"/>
    </location>
</feature>